<dbReference type="Proteomes" id="UP000799118">
    <property type="component" value="Unassembled WGS sequence"/>
</dbReference>
<accession>A0A6A4H1D9</accession>
<dbReference type="AlphaFoldDB" id="A0A6A4H1D9"/>
<evidence type="ECO:0000313" key="3">
    <source>
        <dbReference type="Proteomes" id="UP000799118"/>
    </source>
</evidence>
<protein>
    <submittedName>
        <fullName evidence="2">Uncharacterized protein</fullName>
    </submittedName>
</protein>
<proteinExistence type="predicted"/>
<keyword evidence="3" id="KW-1185">Reference proteome</keyword>
<keyword evidence="1" id="KW-1133">Transmembrane helix</keyword>
<keyword evidence="1" id="KW-0812">Transmembrane</keyword>
<name>A0A6A4H1D9_9AGAR</name>
<keyword evidence="1" id="KW-0472">Membrane</keyword>
<reference evidence="2" key="1">
    <citation type="journal article" date="2019" name="Environ. Microbiol.">
        <title>Fungal ecological strategies reflected in gene transcription - a case study of two litter decomposers.</title>
        <authorList>
            <person name="Barbi F."/>
            <person name="Kohler A."/>
            <person name="Barry K."/>
            <person name="Baskaran P."/>
            <person name="Daum C."/>
            <person name="Fauchery L."/>
            <person name="Ihrmark K."/>
            <person name="Kuo A."/>
            <person name="LaButti K."/>
            <person name="Lipzen A."/>
            <person name="Morin E."/>
            <person name="Grigoriev I.V."/>
            <person name="Henrissat B."/>
            <person name="Lindahl B."/>
            <person name="Martin F."/>
        </authorList>
    </citation>
    <scope>NUCLEOTIDE SEQUENCE</scope>
    <source>
        <strain evidence="2">JB14</strain>
    </source>
</reference>
<organism evidence="2 3">
    <name type="scientific">Gymnopus androsaceus JB14</name>
    <dbReference type="NCBI Taxonomy" id="1447944"/>
    <lineage>
        <taxon>Eukaryota</taxon>
        <taxon>Fungi</taxon>
        <taxon>Dikarya</taxon>
        <taxon>Basidiomycota</taxon>
        <taxon>Agaricomycotina</taxon>
        <taxon>Agaricomycetes</taxon>
        <taxon>Agaricomycetidae</taxon>
        <taxon>Agaricales</taxon>
        <taxon>Marasmiineae</taxon>
        <taxon>Omphalotaceae</taxon>
        <taxon>Gymnopus</taxon>
    </lineage>
</organism>
<feature type="transmembrane region" description="Helical" evidence="1">
    <location>
        <begin position="36"/>
        <end position="55"/>
    </location>
</feature>
<gene>
    <name evidence="2" type="ORF">BT96DRAFT_308515</name>
</gene>
<sequence>MAYVIRFYLFYVFAWSLPNSECFVVSFLFPSFNIEAWNHCICVLAFLHIPFFLAFSSDQLRQCPLCQAFSLARRPLIYRFLFELHYGYTRLNDQEYNLDDFLSSESSPLTRVH</sequence>
<evidence type="ECO:0000256" key="1">
    <source>
        <dbReference type="SAM" id="Phobius"/>
    </source>
</evidence>
<feature type="transmembrane region" description="Helical" evidence="1">
    <location>
        <begin position="7"/>
        <end position="30"/>
    </location>
</feature>
<evidence type="ECO:0000313" key="2">
    <source>
        <dbReference type="EMBL" id="KAE9391498.1"/>
    </source>
</evidence>
<dbReference type="EMBL" id="ML769622">
    <property type="protein sequence ID" value="KAE9391498.1"/>
    <property type="molecule type" value="Genomic_DNA"/>
</dbReference>